<dbReference type="InterPro" id="IPR050701">
    <property type="entry name" value="Histone_Mod_Regulator"/>
</dbReference>
<feature type="region of interest" description="Disordered" evidence="5">
    <location>
        <begin position="247"/>
        <end position="266"/>
    </location>
</feature>
<keyword evidence="1" id="KW-0479">Metal-binding</keyword>
<feature type="compositionally biased region" description="Basic and acidic residues" evidence="5">
    <location>
        <begin position="248"/>
        <end position="258"/>
    </location>
</feature>
<feature type="region of interest" description="Disordered" evidence="5">
    <location>
        <begin position="195"/>
        <end position="219"/>
    </location>
</feature>
<dbReference type="Proteomes" id="UP000695022">
    <property type="component" value="Unplaced"/>
</dbReference>
<dbReference type="PROSITE" id="PS51805">
    <property type="entry name" value="EPHD"/>
    <property type="match status" value="1"/>
</dbReference>
<dbReference type="Pfam" id="PF13831">
    <property type="entry name" value="PHD_2"/>
    <property type="match status" value="1"/>
</dbReference>
<evidence type="ECO:0000313" key="8">
    <source>
        <dbReference type="Proteomes" id="UP000695022"/>
    </source>
</evidence>
<feature type="region of interest" description="Disordered" evidence="5">
    <location>
        <begin position="737"/>
        <end position="768"/>
    </location>
</feature>
<dbReference type="CDD" id="cd15574">
    <property type="entry name" value="PHD_AF10_AF17"/>
    <property type="match status" value="1"/>
</dbReference>
<protein>
    <submittedName>
        <fullName evidence="9">Protein AF-10-like isoform X1</fullName>
    </submittedName>
</protein>
<feature type="compositionally biased region" description="Polar residues" evidence="5">
    <location>
        <begin position="465"/>
        <end position="477"/>
    </location>
</feature>
<keyword evidence="2 4" id="KW-0863">Zinc-finger</keyword>
<evidence type="ECO:0000256" key="5">
    <source>
        <dbReference type="SAM" id="MobiDB-lite"/>
    </source>
</evidence>
<keyword evidence="3" id="KW-0862">Zinc</keyword>
<dbReference type="InterPro" id="IPR011011">
    <property type="entry name" value="Znf_FYVE_PHD"/>
</dbReference>
<feature type="domain" description="PHD-type" evidence="7">
    <location>
        <begin position="62"/>
        <end position="181"/>
    </location>
</feature>
<dbReference type="SMART" id="SM00249">
    <property type="entry name" value="PHD"/>
    <property type="match status" value="2"/>
</dbReference>
<dbReference type="InterPro" id="IPR049781">
    <property type="entry name" value="AF10/AF17_PHD"/>
</dbReference>
<dbReference type="InterPro" id="IPR034732">
    <property type="entry name" value="EPHD"/>
</dbReference>
<sequence length="768" mass="83186">MKEMVGGCCVCSDERGWAENPLVYCDGHGCNVAVHQACYGIVTVPTGPWFCRKCESQERAARVKCELCPSKEGALKRTDNGGWAHVVCALYIPEVRFGNVTTMEPIILSLVPHERFNKVCYICEEQGKESRATQGACMQCNKSGCRQFFHVTCAQAGGLLCEEAGHFLDNVKYCGYCQYHYQKLQKKDNIKTIPAFKPVPSEDASPESSPEKKIDVKDIKKEKKIKEKKPSVTSETVSVTNYTPALKASDRLHEKDESSSSSAAGTPKFTTANFIETIITPSSANFTEGLLEKEKAKGKSSSRKSSVAGTPPPVIKCEVKESCSMMAEPLNTLLADSGNMLPRTNIAAAHDTESQKPGEFSPHLGKDIGNVTISSTTSADVNKSTAPTFSPSLSGNGEQSGSTHPLTHGVKRQKSQSGEKRKQKVKIASEKKGKLPTGTKMMKDLLSMRPLSPTNSCSTAINNHSHAASSPDITKNLENGPVQSAMSSSQSSMLIGPQLPNLSSSQNSQAAAHVSFPTTMEQLLERQWTQGSQFLMEQSQHFDIASLLSCLHQLRAENHRLEELVSSLSARRDHLLAVNARLAVPNNSQASSTMSEPRNTRINNTFVPRGDSNIQDGLHARSQARSPIQHSLAGSHNHIPVSPPVAGHAAPPAAELPSLPTLQGQSSRGTLNLAGYPIIPASQGQTTEAIRALLLQQQQLQSMHQQMAQLTPEQYQQMMYQMQQHPLAAQFAGMAGSLNRQSSVSGKNSSGRSSVSNRTPPDEKGKKS</sequence>
<feature type="region of interest" description="Disordered" evidence="5">
    <location>
        <begin position="465"/>
        <end position="494"/>
    </location>
</feature>
<evidence type="ECO:0000259" key="6">
    <source>
        <dbReference type="PROSITE" id="PS50016"/>
    </source>
</evidence>
<dbReference type="InterPro" id="IPR049773">
    <property type="entry name" value="AF10-like_CC"/>
</dbReference>
<keyword evidence="8" id="KW-1185">Reference proteome</keyword>
<dbReference type="InterPro" id="IPR013083">
    <property type="entry name" value="Znf_RING/FYVE/PHD"/>
</dbReference>
<evidence type="ECO:0000259" key="7">
    <source>
        <dbReference type="PROSITE" id="PS51805"/>
    </source>
</evidence>
<dbReference type="PROSITE" id="PS01359">
    <property type="entry name" value="ZF_PHD_1"/>
    <property type="match status" value="1"/>
</dbReference>
<evidence type="ECO:0000313" key="9">
    <source>
        <dbReference type="RefSeq" id="XP_014665169.1"/>
    </source>
</evidence>
<dbReference type="Gene3D" id="3.30.40.10">
    <property type="entry name" value="Zinc/RING finger domain, C3HC4 (zinc finger)"/>
    <property type="match status" value="2"/>
</dbReference>
<feature type="compositionally biased region" description="Polar residues" evidence="5">
    <location>
        <begin position="587"/>
        <end position="606"/>
    </location>
</feature>
<feature type="compositionally biased region" description="Basic and acidic residues" evidence="5">
    <location>
        <begin position="209"/>
        <end position="219"/>
    </location>
</feature>
<feature type="domain" description="PHD-type" evidence="6">
    <location>
        <begin position="5"/>
        <end position="57"/>
    </location>
</feature>
<dbReference type="CDD" id="cd15672">
    <property type="entry name" value="ePHD_AF10_like"/>
    <property type="match status" value="1"/>
</dbReference>
<reference evidence="9" key="1">
    <citation type="submission" date="2025-08" db="UniProtKB">
        <authorList>
            <consortium name="RefSeq"/>
        </authorList>
    </citation>
    <scope>IDENTIFICATION</scope>
</reference>
<feature type="compositionally biased region" description="Low complexity" evidence="5">
    <location>
        <begin position="198"/>
        <end position="208"/>
    </location>
</feature>
<proteinExistence type="predicted"/>
<feature type="region of interest" description="Disordered" evidence="5">
    <location>
        <begin position="350"/>
        <end position="437"/>
    </location>
</feature>
<dbReference type="PANTHER" id="PTHR13793">
    <property type="entry name" value="PHD FINGER PROTEINS"/>
    <property type="match status" value="1"/>
</dbReference>
<dbReference type="CDD" id="cd20901">
    <property type="entry name" value="CC_AF10"/>
    <property type="match status" value="1"/>
</dbReference>
<dbReference type="RefSeq" id="XP_014665169.1">
    <property type="nucleotide sequence ID" value="XM_014809683.1"/>
</dbReference>
<dbReference type="InterPro" id="IPR019786">
    <property type="entry name" value="Zinc_finger_PHD-type_CS"/>
</dbReference>
<dbReference type="SUPFAM" id="SSF57903">
    <property type="entry name" value="FYVE/PHD zinc finger"/>
    <property type="match status" value="1"/>
</dbReference>
<accession>A0ABM1DYZ8</accession>
<feature type="region of interest" description="Disordered" evidence="5">
    <location>
        <begin position="587"/>
        <end position="611"/>
    </location>
</feature>
<feature type="region of interest" description="Disordered" evidence="5">
    <location>
        <begin position="294"/>
        <end position="314"/>
    </location>
</feature>
<organism evidence="8 9">
    <name type="scientific">Priapulus caudatus</name>
    <name type="common">Priapulid worm</name>
    <dbReference type="NCBI Taxonomy" id="37621"/>
    <lineage>
        <taxon>Eukaryota</taxon>
        <taxon>Metazoa</taxon>
        <taxon>Ecdysozoa</taxon>
        <taxon>Scalidophora</taxon>
        <taxon>Priapulida</taxon>
        <taxon>Priapulimorpha</taxon>
        <taxon>Priapulimorphida</taxon>
        <taxon>Priapulidae</taxon>
        <taxon>Priapulus</taxon>
    </lineage>
</organism>
<feature type="compositionally biased region" description="Low complexity" evidence="5">
    <location>
        <begin position="483"/>
        <end position="494"/>
    </location>
</feature>
<evidence type="ECO:0000256" key="3">
    <source>
        <dbReference type="ARBA" id="ARBA00022833"/>
    </source>
</evidence>
<feature type="compositionally biased region" description="Low complexity" evidence="5">
    <location>
        <begin position="742"/>
        <end position="758"/>
    </location>
</feature>
<dbReference type="Pfam" id="PF13832">
    <property type="entry name" value="zf-HC5HC2H_2"/>
    <property type="match status" value="1"/>
</dbReference>
<dbReference type="PROSITE" id="PS50016">
    <property type="entry name" value="ZF_PHD_2"/>
    <property type="match status" value="1"/>
</dbReference>
<evidence type="ECO:0000256" key="1">
    <source>
        <dbReference type="ARBA" id="ARBA00022723"/>
    </source>
</evidence>
<dbReference type="PANTHER" id="PTHR13793:SF164">
    <property type="entry name" value="ALHAMBRA, ISOFORM P"/>
    <property type="match status" value="1"/>
</dbReference>
<evidence type="ECO:0000256" key="2">
    <source>
        <dbReference type="ARBA" id="ARBA00022771"/>
    </source>
</evidence>
<gene>
    <name evidence="9" type="primary">LOC106807367</name>
</gene>
<dbReference type="GeneID" id="106807367"/>
<dbReference type="InterPro" id="IPR019787">
    <property type="entry name" value="Znf_PHD-finger"/>
</dbReference>
<feature type="compositionally biased region" description="Polar residues" evidence="5">
    <location>
        <begin position="371"/>
        <end position="405"/>
    </location>
</feature>
<dbReference type="InterPro" id="IPR001965">
    <property type="entry name" value="Znf_PHD"/>
</dbReference>
<evidence type="ECO:0000256" key="4">
    <source>
        <dbReference type="PROSITE-ProRule" id="PRU00146"/>
    </source>
</evidence>
<name>A0ABM1DYZ8_PRICU</name>